<dbReference type="Gramene" id="novel_model_2565_5bd9a17a">
    <property type="protein sequence ID" value="cds.novel_model_2565_5bd9a17a"/>
    <property type="gene ID" value="novel_gene_1384_5bd9a17a"/>
</dbReference>
<dbReference type="EMBL" id="UZAU01000247">
    <property type="status" value="NOT_ANNOTATED_CDS"/>
    <property type="molecule type" value="Genomic_DNA"/>
</dbReference>
<dbReference type="Proteomes" id="UP000596661">
    <property type="component" value="Chromosome 3"/>
</dbReference>
<accession>A0A803QXE4</accession>
<name>A0A803QXE4_CANSA</name>
<organism evidence="1 2">
    <name type="scientific">Cannabis sativa</name>
    <name type="common">Hemp</name>
    <name type="synonym">Marijuana</name>
    <dbReference type="NCBI Taxonomy" id="3483"/>
    <lineage>
        <taxon>Eukaryota</taxon>
        <taxon>Viridiplantae</taxon>
        <taxon>Streptophyta</taxon>
        <taxon>Embryophyta</taxon>
        <taxon>Tracheophyta</taxon>
        <taxon>Spermatophyta</taxon>
        <taxon>Magnoliopsida</taxon>
        <taxon>eudicotyledons</taxon>
        <taxon>Gunneridae</taxon>
        <taxon>Pentapetalae</taxon>
        <taxon>rosids</taxon>
        <taxon>fabids</taxon>
        <taxon>Rosales</taxon>
        <taxon>Cannabaceae</taxon>
        <taxon>Cannabis</taxon>
    </lineage>
</organism>
<dbReference type="AlphaFoldDB" id="A0A803QXE4"/>
<keyword evidence="2" id="KW-1185">Reference proteome</keyword>
<reference evidence="1" key="1">
    <citation type="submission" date="2018-11" db="EMBL/GenBank/DDBJ databases">
        <authorList>
            <person name="Grassa J C."/>
        </authorList>
    </citation>
    <scope>NUCLEOTIDE SEQUENCE [LARGE SCALE GENOMIC DNA]</scope>
</reference>
<dbReference type="EnsemblPlants" id="novel_model_2565_5bd9a17a">
    <property type="protein sequence ID" value="cds.novel_model_2565_5bd9a17a"/>
    <property type="gene ID" value="novel_gene_1384_5bd9a17a"/>
</dbReference>
<reference evidence="1" key="2">
    <citation type="submission" date="2021-03" db="UniProtKB">
        <authorList>
            <consortium name="EnsemblPlants"/>
        </authorList>
    </citation>
    <scope>IDENTIFICATION</scope>
</reference>
<protein>
    <submittedName>
        <fullName evidence="1">Uncharacterized protein</fullName>
    </submittedName>
</protein>
<sequence length="114" mass="13372">MEQENSASHITSDFGPNLKQRLTLDNDGNLRIYGFDLDLREWTKVSSGLGSCRGDSGFWGGGWWVRDGEVRLVIWFQQRAGRVSEERRRKRKKKVKKKEKKLNYFFCCLIMVLL</sequence>
<proteinExistence type="predicted"/>
<evidence type="ECO:0000313" key="2">
    <source>
        <dbReference type="Proteomes" id="UP000596661"/>
    </source>
</evidence>
<evidence type="ECO:0000313" key="1">
    <source>
        <dbReference type="EnsemblPlants" id="cds.novel_model_2565_5bd9a17a"/>
    </source>
</evidence>